<dbReference type="GO" id="GO:0009055">
    <property type="term" value="F:electron transfer activity"/>
    <property type="evidence" value="ECO:0007669"/>
    <property type="project" value="InterPro"/>
</dbReference>
<dbReference type="InterPro" id="IPR033947">
    <property type="entry name" value="ETF_alpha_N"/>
</dbReference>
<dbReference type="PIRSF" id="PIRSF000089">
    <property type="entry name" value="Electra_flavoP_a"/>
    <property type="match status" value="1"/>
</dbReference>
<dbReference type="InterPro" id="IPR029035">
    <property type="entry name" value="DHS-like_NAD/FAD-binding_dom"/>
</dbReference>
<dbReference type="InterPro" id="IPR014729">
    <property type="entry name" value="Rossmann-like_a/b/a_fold"/>
</dbReference>
<feature type="domain" description="Electron transfer flavoprotein alpha/beta-subunit N-terminal" evidence="2">
    <location>
        <begin position="16"/>
        <end position="208"/>
    </location>
</feature>
<dbReference type="InterPro" id="IPR014730">
    <property type="entry name" value="ETF_a/b_N"/>
</dbReference>
<reference evidence="3" key="1">
    <citation type="submission" date="2018-05" db="EMBL/GenBank/DDBJ databases">
        <authorList>
            <person name="Lanie J.A."/>
            <person name="Ng W.-L."/>
            <person name="Kazmierczak K.M."/>
            <person name="Andrzejewski T.M."/>
            <person name="Davidsen T.M."/>
            <person name="Wayne K.J."/>
            <person name="Tettelin H."/>
            <person name="Glass J.I."/>
            <person name="Rusch D."/>
            <person name="Podicherti R."/>
            <person name="Tsui H.-C.T."/>
            <person name="Winkler M.E."/>
        </authorList>
    </citation>
    <scope>NUCLEOTIDE SEQUENCE</scope>
</reference>
<dbReference type="PANTHER" id="PTHR43153:SF1">
    <property type="entry name" value="ELECTRON TRANSFER FLAVOPROTEIN SUBUNIT ALPHA, MITOCHONDRIAL"/>
    <property type="match status" value="1"/>
</dbReference>
<dbReference type="GO" id="GO:0033539">
    <property type="term" value="P:fatty acid beta-oxidation using acyl-CoA dehydrogenase"/>
    <property type="evidence" value="ECO:0007669"/>
    <property type="project" value="TreeGrafter"/>
</dbReference>
<evidence type="ECO:0000313" key="3">
    <source>
        <dbReference type="EMBL" id="SUZ78039.1"/>
    </source>
</evidence>
<dbReference type="SUPFAM" id="SSF52467">
    <property type="entry name" value="DHS-like NAD/FAD-binding domain"/>
    <property type="match status" value="1"/>
</dbReference>
<evidence type="ECO:0000256" key="1">
    <source>
        <dbReference type="ARBA" id="ARBA00005817"/>
    </source>
</evidence>
<dbReference type="AlphaFoldDB" id="A0A381QI04"/>
<dbReference type="EMBL" id="UINC01001338">
    <property type="protein sequence ID" value="SUZ78039.1"/>
    <property type="molecule type" value="Genomic_DNA"/>
</dbReference>
<accession>A0A381QI04</accession>
<comment type="similarity">
    <text evidence="1">Belongs to the ETF alpha-subunit/FixB family.</text>
</comment>
<dbReference type="Pfam" id="PF01012">
    <property type="entry name" value="ETF"/>
    <property type="match status" value="1"/>
</dbReference>
<gene>
    <name evidence="3" type="ORF">METZ01_LOCUS30893</name>
</gene>
<name>A0A381QI04_9ZZZZ</name>
<organism evidence="3">
    <name type="scientific">marine metagenome</name>
    <dbReference type="NCBI Taxonomy" id="408172"/>
    <lineage>
        <taxon>unclassified sequences</taxon>
        <taxon>metagenomes</taxon>
        <taxon>ecological metagenomes</taxon>
    </lineage>
</organism>
<dbReference type="InterPro" id="IPR014731">
    <property type="entry name" value="ETF_asu_C"/>
</dbReference>
<evidence type="ECO:0000259" key="2">
    <source>
        <dbReference type="SMART" id="SM00893"/>
    </source>
</evidence>
<dbReference type="InterPro" id="IPR001308">
    <property type="entry name" value="ETF_a/FixB"/>
</dbReference>
<dbReference type="Gene3D" id="3.40.50.1220">
    <property type="entry name" value="TPP-binding domain"/>
    <property type="match status" value="1"/>
</dbReference>
<dbReference type="Pfam" id="PF00766">
    <property type="entry name" value="ETF_alpha"/>
    <property type="match status" value="1"/>
</dbReference>
<dbReference type="SUPFAM" id="SSF52402">
    <property type="entry name" value="Adenine nucleotide alpha hydrolases-like"/>
    <property type="match status" value="1"/>
</dbReference>
<protein>
    <recommendedName>
        <fullName evidence="2">Electron transfer flavoprotein alpha/beta-subunit N-terminal domain-containing protein</fullName>
    </recommendedName>
</protein>
<dbReference type="GO" id="GO:0050660">
    <property type="term" value="F:flavin adenine dinucleotide binding"/>
    <property type="evidence" value="ECO:0007669"/>
    <property type="project" value="InterPro"/>
</dbReference>
<sequence length="341" mass="35499">MNRKAREAMMADATGVLIIGDASGGEIGSTTLELLAAGQKIAADLGEELSVALLGDTLDVPAQQAISHGAQKVYAVNHPLLADYQVDLYLTALEALCKDASPRVALIARTNEGRELAPRLAFRLGVGLAQDCLEVSVDATEKKLLANRPVYGGNAIAVVSCDQTPQIAAIRPKAYEPNEADSSRTGEVVSFSVELDASMALTQIVDTVIEEAEGVKLEDANIVISGGRGLGGPEPFAHLEELAKIMGGTVGASRAAVDSGWVPSSYQVGLTGKTITPDLYIMVAISGASQHMAGCSGAKVIVAINKDAEANIFKEARYGVVGDWESVLPSLTAAVRELSQG</sequence>
<dbReference type="CDD" id="cd01715">
    <property type="entry name" value="ETF_alpha"/>
    <property type="match status" value="1"/>
</dbReference>
<proteinExistence type="inferred from homology"/>
<dbReference type="SMART" id="SM00893">
    <property type="entry name" value="ETF"/>
    <property type="match status" value="1"/>
</dbReference>
<dbReference type="PANTHER" id="PTHR43153">
    <property type="entry name" value="ELECTRON TRANSFER FLAVOPROTEIN ALPHA"/>
    <property type="match status" value="1"/>
</dbReference>
<dbReference type="Gene3D" id="3.40.50.620">
    <property type="entry name" value="HUPs"/>
    <property type="match status" value="1"/>
</dbReference>